<reference evidence="1" key="1">
    <citation type="submission" date="2022-04" db="EMBL/GenBank/DDBJ databases">
        <authorList>
            <person name="Ren T."/>
        </authorList>
    </citation>
    <scope>NUCLEOTIDE SEQUENCE</scope>
    <source>
        <strain evidence="1">F63249</strain>
    </source>
</reference>
<dbReference type="InterPro" id="IPR008969">
    <property type="entry name" value="CarboxyPept-like_regulatory"/>
</dbReference>
<dbReference type="EMBL" id="JALPQF010000011">
    <property type="protein sequence ID" value="MCK8481256.1"/>
    <property type="molecule type" value="Genomic_DNA"/>
</dbReference>
<dbReference type="RefSeq" id="WP_248413226.1">
    <property type="nucleotide sequence ID" value="NZ_JALPQF010000011.1"/>
</dbReference>
<accession>A0ABT0HA85</accession>
<gene>
    <name evidence="1" type="ORF">MUY34_11520</name>
</gene>
<dbReference type="Proteomes" id="UP001203687">
    <property type="component" value="Unassembled WGS sequence"/>
</dbReference>
<evidence type="ECO:0000313" key="2">
    <source>
        <dbReference type="Proteomes" id="UP001203687"/>
    </source>
</evidence>
<evidence type="ECO:0000313" key="1">
    <source>
        <dbReference type="EMBL" id="MCK8481256.1"/>
    </source>
</evidence>
<sequence length="249" mass="27760">MICGAQTTSLKGKVIASSELGSIHVLNISAQKNTITDEQGAFEISAKQNDTILISSIQYTPQSIVVSKANIEMKFITITLSDRVNELDEVVVGKVLTGNLLSDIENSDAKRDINFYDVGIPGYTGKQKTQKERRLYEADAGKSIIIAPLFVGINIHKILNKISGRTKKLKRIVLLEQHENCIKSLSAEFSDILFDGYDIESGLKIDFFYYVVEDPKTLELCAAKNSLKTYEFLLKKLYEYEDTGSVSED</sequence>
<organism evidence="1 2">
    <name type="scientific">Psychroserpens algicola</name>
    <dbReference type="NCBI Taxonomy" id="1719034"/>
    <lineage>
        <taxon>Bacteria</taxon>
        <taxon>Pseudomonadati</taxon>
        <taxon>Bacteroidota</taxon>
        <taxon>Flavobacteriia</taxon>
        <taxon>Flavobacteriales</taxon>
        <taxon>Flavobacteriaceae</taxon>
        <taxon>Psychroserpens</taxon>
    </lineage>
</organism>
<proteinExistence type="predicted"/>
<name>A0ABT0HA85_9FLAO</name>
<dbReference type="Pfam" id="PF13715">
    <property type="entry name" value="CarbopepD_reg_2"/>
    <property type="match status" value="1"/>
</dbReference>
<dbReference type="SUPFAM" id="SSF49464">
    <property type="entry name" value="Carboxypeptidase regulatory domain-like"/>
    <property type="match status" value="1"/>
</dbReference>
<keyword evidence="2" id="KW-1185">Reference proteome</keyword>
<protein>
    <submittedName>
        <fullName evidence="1">Carboxypeptidase-like regulatory domain-containing protein</fullName>
    </submittedName>
</protein>
<comment type="caution">
    <text evidence="1">The sequence shown here is derived from an EMBL/GenBank/DDBJ whole genome shotgun (WGS) entry which is preliminary data.</text>
</comment>